<dbReference type="PANTHER" id="PTHR11043">
    <property type="entry name" value="ZETA-COAT PROTEIN"/>
    <property type="match status" value="1"/>
</dbReference>
<dbReference type="SUPFAM" id="SSF64356">
    <property type="entry name" value="SNARE-like"/>
    <property type="match status" value="1"/>
</dbReference>
<protein>
    <recommendedName>
        <fullName evidence="12">Coatomer subunit zeta</fullName>
    </recommendedName>
</protein>
<keyword evidence="7 12" id="KW-0653">Protein transport</keyword>
<dbReference type="AlphaFoldDB" id="A0A836C7T9"/>
<dbReference type="Pfam" id="PF01217">
    <property type="entry name" value="Clat_adaptor_s"/>
    <property type="match status" value="1"/>
</dbReference>
<name>A0A836C7T9_9STRA</name>
<dbReference type="Gene3D" id="3.30.450.60">
    <property type="match status" value="1"/>
</dbReference>
<keyword evidence="15" id="KW-1185">Reference proteome</keyword>
<dbReference type="EMBL" id="JAFCMP010000539">
    <property type="protein sequence ID" value="KAG5176230.1"/>
    <property type="molecule type" value="Genomic_DNA"/>
</dbReference>
<keyword evidence="9 12" id="KW-0472">Membrane</keyword>
<dbReference type="GO" id="GO:0006886">
    <property type="term" value="P:intracellular protein transport"/>
    <property type="evidence" value="ECO:0007669"/>
    <property type="project" value="TreeGrafter"/>
</dbReference>
<evidence type="ECO:0000256" key="12">
    <source>
        <dbReference type="RuleBase" id="RU366053"/>
    </source>
</evidence>
<dbReference type="InterPro" id="IPR022775">
    <property type="entry name" value="AP_mu_sigma_su"/>
</dbReference>
<keyword evidence="8 12" id="KW-0333">Golgi apparatus</keyword>
<evidence type="ECO:0000313" key="15">
    <source>
        <dbReference type="Proteomes" id="UP000664859"/>
    </source>
</evidence>
<dbReference type="GO" id="GO:0006890">
    <property type="term" value="P:retrograde vesicle-mediated transport, Golgi to endoplasmic reticulum"/>
    <property type="evidence" value="ECO:0007669"/>
    <property type="project" value="UniProtKB-UniRule"/>
</dbReference>
<keyword evidence="10 12" id="KW-0968">Cytoplasmic vesicle</keyword>
<dbReference type="InterPro" id="IPR039652">
    <property type="entry name" value="Coatomer_zeta"/>
</dbReference>
<proteinExistence type="inferred from homology"/>
<comment type="subunit">
    <text evidence="3 12">Oligomeric complex that consists of at least the alpha, beta, beta', gamma, delta, epsilon and zeta subunits.</text>
</comment>
<dbReference type="InterPro" id="IPR011012">
    <property type="entry name" value="Longin-like_dom_sf"/>
</dbReference>
<comment type="subcellular location">
    <subcellularLocation>
        <location evidence="12">Cytoplasm</location>
    </subcellularLocation>
    <subcellularLocation>
        <location evidence="1 12">Golgi apparatus membrane</location>
        <topology evidence="1 12">Peripheral membrane protein</topology>
        <orientation evidence="1 12">Cytoplasmic side</orientation>
    </subcellularLocation>
    <subcellularLocation>
        <location evidence="12">Cytoplasmic vesicle</location>
        <location evidence="12">COPI-coated vesicle membrane</location>
        <topology evidence="12">Peripheral membrane protein</topology>
        <orientation evidence="12">Cytoplasmic side</orientation>
    </subcellularLocation>
</comment>
<evidence type="ECO:0000256" key="9">
    <source>
        <dbReference type="ARBA" id="ARBA00023136"/>
    </source>
</evidence>
<evidence type="ECO:0000256" key="10">
    <source>
        <dbReference type="ARBA" id="ARBA00023329"/>
    </source>
</evidence>
<organism evidence="14 15">
    <name type="scientific">Tribonema minus</name>
    <dbReference type="NCBI Taxonomy" id="303371"/>
    <lineage>
        <taxon>Eukaryota</taxon>
        <taxon>Sar</taxon>
        <taxon>Stramenopiles</taxon>
        <taxon>Ochrophyta</taxon>
        <taxon>PX clade</taxon>
        <taxon>Xanthophyceae</taxon>
        <taxon>Tribonematales</taxon>
        <taxon>Tribonemataceae</taxon>
        <taxon>Tribonema</taxon>
    </lineage>
</organism>
<evidence type="ECO:0000259" key="13">
    <source>
        <dbReference type="Pfam" id="PF01217"/>
    </source>
</evidence>
<dbReference type="PANTHER" id="PTHR11043:SF0">
    <property type="entry name" value="COATOMER SUBUNIT ZETA"/>
    <property type="match status" value="1"/>
</dbReference>
<sequence length="181" mass="19819">MTAPLLPLVKCVLILDDDGGRVSTKYYDKDSFGTHSVQTDFEDKLWKKTKNINARSEADVVLLEDCVAVFRSGVDIHVYVVGSADENELILTLVLDALYDSLNALLRGQLDKRTLLDNLALVLLAVDELCDGGKILEVDPSAITNRVLMKGATGGPPPMTELTIQQAIATAKEEFIRRMGN</sequence>
<dbReference type="GO" id="GO:0030126">
    <property type="term" value="C:COPI vesicle coat"/>
    <property type="evidence" value="ECO:0007669"/>
    <property type="project" value="UniProtKB-UniRule"/>
</dbReference>
<comment type="similarity">
    <text evidence="2 12">Belongs to the adaptor complexes small subunit family.</text>
</comment>
<keyword evidence="4 12" id="KW-0813">Transport</keyword>
<dbReference type="FunFam" id="3.30.450.60:FF:000013">
    <property type="entry name" value="Coatomer subunit zeta"/>
    <property type="match status" value="1"/>
</dbReference>
<dbReference type="Proteomes" id="UP000664859">
    <property type="component" value="Unassembled WGS sequence"/>
</dbReference>
<keyword evidence="5 12" id="KW-0963">Cytoplasm</keyword>
<feature type="domain" description="AP complex mu/sigma subunit" evidence="13">
    <location>
        <begin position="9"/>
        <end position="150"/>
    </location>
</feature>
<evidence type="ECO:0000256" key="3">
    <source>
        <dbReference type="ARBA" id="ARBA00011775"/>
    </source>
</evidence>
<accession>A0A836C7T9</accession>
<comment type="function">
    <text evidence="11">The coatomer is a cytosolic protein complex that binds to dilysine motifs and reversibly associates with Golgi non-clathrin-coated vesicles, which further mediate biosynthetic protein transport from the ER, via the Golgi up to the trans Golgi network. Coatomer complex is required for budding from Golgi membranes, and is essential for the retrograde Golgi-to-ER transport of dilysine-tagged proteins. The zeta subunit may be involved in regulating the coat assembly and, hence, the rate of biosynthetic protein transport due to its association-dissociation properties with the coatomer complex.</text>
</comment>
<evidence type="ECO:0000256" key="8">
    <source>
        <dbReference type="ARBA" id="ARBA00023034"/>
    </source>
</evidence>
<comment type="caution">
    <text evidence="14">The sequence shown here is derived from an EMBL/GenBank/DDBJ whole genome shotgun (WGS) entry which is preliminary data.</text>
</comment>
<dbReference type="OrthoDB" id="10249988at2759"/>
<keyword evidence="6 12" id="KW-0931">ER-Golgi transport</keyword>
<dbReference type="GO" id="GO:0006891">
    <property type="term" value="P:intra-Golgi vesicle-mediated transport"/>
    <property type="evidence" value="ECO:0007669"/>
    <property type="project" value="TreeGrafter"/>
</dbReference>
<evidence type="ECO:0000313" key="14">
    <source>
        <dbReference type="EMBL" id="KAG5176230.1"/>
    </source>
</evidence>
<evidence type="ECO:0000256" key="4">
    <source>
        <dbReference type="ARBA" id="ARBA00022448"/>
    </source>
</evidence>
<gene>
    <name evidence="14" type="ORF">JKP88DRAFT_189962</name>
</gene>
<evidence type="ECO:0000256" key="7">
    <source>
        <dbReference type="ARBA" id="ARBA00022927"/>
    </source>
</evidence>
<evidence type="ECO:0000256" key="2">
    <source>
        <dbReference type="ARBA" id="ARBA00006972"/>
    </source>
</evidence>
<evidence type="ECO:0000256" key="11">
    <source>
        <dbReference type="ARBA" id="ARBA00045555"/>
    </source>
</evidence>
<dbReference type="GO" id="GO:0000139">
    <property type="term" value="C:Golgi membrane"/>
    <property type="evidence" value="ECO:0007669"/>
    <property type="project" value="UniProtKB-SubCell"/>
</dbReference>
<reference evidence="14" key="1">
    <citation type="submission" date="2021-02" db="EMBL/GenBank/DDBJ databases">
        <title>First Annotated Genome of the Yellow-green Alga Tribonema minus.</title>
        <authorList>
            <person name="Mahan K.M."/>
        </authorList>
    </citation>
    <scope>NUCLEOTIDE SEQUENCE</scope>
    <source>
        <strain evidence="14">UTEX B ZZ1240</strain>
    </source>
</reference>
<evidence type="ECO:0000256" key="6">
    <source>
        <dbReference type="ARBA" id="ARBA00022892"/>
    </source>
</evidence>
<evidence type="ECO:0000256" key="5">
    <source>
        <dbReference type="ARBA" id="ARBA00022490"/>
    </source>
</evidence>
<evidence type="ECO:0000256" key="1">
    <source>
        <dbReference type="ARBA" id="ARBA00004255"/>
    </source>
</evidence>